<dbReference type="Proteomes" id="UP000198784">
    <property type="component" value="Unassembled WGS sequence"/>
</dbReference>
<dbReference type="RefSeq" id="WP_090505458.1">
    <property type="nucleotide sequence ID" value="NZ_FOWX01000042.1"/>
</dbReference>
<protein>
    <submittedName>
        <fullName evidence="2">von Willebrand factor type A domain-containing protein</fullName>
    </submittedName>
</protein>
<proteinExistence type="predicted"/>
<name>A0A1I5WQB8_9PSED</name>
<dbReference type="PROSITE" id="PS50234">
    <property type="entry name" value="VWFA"/>
    <property type="match status" value="1"/>
</dbReference>
<dbReference type="InterPro" id="IPR036465">
    <property type="entry name" value="vWFA_dom_sf"/>
</dbReference>
<dbReference type="STRING" id="289003.SAMN05216190_14220"/>
<evidence type="ECO:0000259" key="1">
    <source>
        <dbReference type="PROSITE" id="PS50234"/>
    </source>
</evidence>
<evidence type="ECO:0000313" key="2">
    <source>
        <dbReference type="EMBL" id="SFQ21771.1"/>
    </source>
</evidence>
<dbReference type="PANTHER" id="PTHR41248:SF1">
    <property type="entry name" value="NORD PROTEIN"/>
    <property type="match status" value="1"/>
</dbReference>
<dbReference type="InterPro" id="IPR002035">
    <property type="entry name" value="VWF_A"/>
</dbReference>
<accession>A0A1I5WQB8</accession>
<keyword evidence="3" id="KW-1185">Reference proteome</keyword>
<reference evidence="3" key="1">
    <citation type="submission" date="2016-10" db="EMBL/GenBank/DDBJ databases">
        <authorList>
            <person name="Varghese N."/>
            <person name="Submissions S."/>
        </authorList>
    </citation>
    <scope>NUCLEOTIDE SEQUENCE [LARGE SCALE GENOMIC DNA]</scope>
    <source>
        <strain evidence="3">DSM 17834</strain>
    </source>
</reference>
<dbReference type="EMBL" id="FOWX01000042">
    <property type="protein sequence ID" value="SFQ21771.1"/>
    <property type="molecule type" value="Genomic_DNA"/>
</dbReference>
<organism evidence="2 3">
    <name type="scientific">Pseudomonas borbori</name>
    <dbReference type="NCBI Taxonomy" id="289003"/>
    <lineage>
        <taxon>Bacteria</taxon>
        <taxon>Pseudomonadati</taxon>
        <taxon>Pseudomonadota</taxon>
        <taxon>Gammaproteobacteria</taxon>
        <taxon>Pseudomonadales</taxon>
        <taxon>Pseudomonadaceae</taxon>
        <taxon>Pseudomonas</taxon>
    </lineage>
</organism>
<evidence type="ECO:0000313" key="3">
    <source>
        <dbReference type="Proteomes" id="UP000198784"/>
    </source>
</evidence>
<dbReference type="Pfam" id="PF00092">
    <property type="entry name" value="VWA"/>
    <property type="match status" value="1"/>
</dbReference>
<dbReference type="InterPro" id="IPR051928">
    <property type="entry name" value="NorD/CobT"/>
</dbReference>
<dbReference type="SMART" id="SM00327">
    <property type="entry name" value="VWA"/>
    <property type="match status" value="1"/>
</dbReference>
<dbReference type="SUPFAM" id="SSF53300">
    <property type="entry name" value="vWA-like"/>
    <property type="match status" value="1"/>
</dbReference>
<gene>
    <name evidence="2" type="ORF">SAMN05216190_14220</name>
</gene>
<feature type="domain" description="VWFA" evidence="1">
    <location>
        <begin position="30"/>
        <end position="218"/>
    </location>
</feature>
<dbReference type="PANTHER" id="PTHR41248">
    <property type="entry name" value="NORD PROTEIN"/>
    <property type="match status" value="1"/>
</dbReference>
<dbReference type="Gene3D" id="3.40.50.410">
    <property type="entry name" value="von Willebrand factor, type A domain"/>
    <property type="match status" value="1"/>
</dbReference>
<dbReference type="AlphaFoldDB" id="A0A1I5WQB8"/>
<sequence>MIRLAVDLRSGHSGDPRVYLASLKTRRDLGVQILLDDSSSTLERNIDGSSVFDLQAQAAWKLCRALALLGDRVALHGFNSWGRTLVRFQPLKSFDEPLGSYLDNRLRHLAVAGYTRCGAAIRHATEQIDKHSGTPFKLLALISEGYPYDVQYEGDYAIADTCKVIEEARARGIACICLSVGSDAHAEQLQRVYWASNYLAINRSEELPSRLRRLMESAITSVAHPRRAKAQPQSKGNDR</sequence>